<dbReference type="Proteomes" id="UP000422764">
    <property type="component" value="Chromosome"/>
</dbReference>
<dbReference type="Gene3D" id="1.10.530.10">
    <property type="match status" value="1"/>
</dbReference>
<feature type="chain" id="PRO_5026077559" evidence="2">
    <location>
        <begin position="27"/>
        <end position="515"/>
    </location>
</feature>
<evidence type="ECO:0000313" key="5">
    <source>
        <dbReference type="Proteomes" id="UP000422764"/>
    </source>
</evidence>
<dbReference type="Pfam" id="PF01832">
    <property type="entry name" value="Glucosaminidase"/>
    <property type="match status" value="1"/>
</dbReference>
<proteinExistence type="predicted"/>
<dbReference type="Pfam" id="PF13205">
    <property type="entry name" value="Big_5"/>
    <property type="match status" value="1"/>
</dbReference>
<sequence length="515" mass="57067">MRRILNVAKAVMIAAIISSLSSVVFAAGTDFIEMPAKTGVSINKPWTAKFNLDLDQNTINNTNVLVKDSKGSILKVAVSPGKDTRSIIIYPPTGGYIPGGAYSLELGSAIKSKNGINLPKVAKMAFTASKQYEDSTSYSGLPAIKDISIVEKPVLQNTRTSFKISSDYTGNVQYRVFLFKYSDEVLDNSNVGRYSNVAYTELTKGYTSSVGGLNTYEFAKTEGFAAGKYKLLVYVKTAGKQGANKDSNTDFDNYYTTYFKVLDKNIIQSVPVNSTIVYTQYNKTLEEAVKAQIPKGAPVYSETTGWMNANYGLLRYYMNPNNFLDDFGKYQFLRLNYMDVTAEDLNILLKDKGVLNSKGEVFLKAAKDNDINPIYLVSHALLESGNGTSRLATGIAVSSVNGASVETKTTYNMFGVHAYDENPDKFGSEYAYTQGWFSVDAAILGGAKFIGSNYINRAGEKQNTLYKMRWDINYLSYPHQYATDIGWARKQISRIKEMVEQCKTAKPVFEIPKFN</sequence>
<name>A0A6I6EJ70_9CLOT</name>
<evidence type="ECO:0000259" key="3">
    <source>
        <dbReference type="SMART" id="SM00047"/>
    </source>
</evidence>
<keyword evidence="1 2" id="KW-0732">Signal</keyword>
<organism evidence="4 5">
    <name type="scientific">Clostridium bovifaecis</name>
    <dbReference type="NCBI Taxonomy" id="2184719"/>
    <lineage>
        <taxon>Bacteria</taxon>
        <taxon>Bacillati</taxon>
        <taxon>Bacillota</taxon>
        <taxon>Clostridia</taxon>
        <taxon>Eubacteriales</taxon>
        <taxon>Clostridiaceae</taxon>
        <taxon>Clostridium</taxon>
    </lineage>
</organism>
<dbReference type="InterPro" id="IPR002901">
    <property type="entry name" value="MGlyc_endo_b_GlcNAc-like_dom"/>
</dbReference>
<dbReference type="EMBL" id="CP046522">
    <property type="protein sequence ID" value="QGU93862.1"/>
    <property type="molecule type" value="Genomic_DNA"/>
</dbReference>
<feature type="signal peptide" evidence="2">
    <location>
        <begin position="1"/>
        <end position="26"/>
    </location>
</feature>
<dbReference type="SMART" id="SM00047">
    <property type="entry name" value="LYZ2"/>
    <property type="match status" value="1"/>
</dbReference>
<keyword evidence="5" id="KW-1185">Reference proteome</keyword>
<reference evidence="4 5" key="1">
    <citation type="submission" date="2019-12" db="EMBL/GenBank/DDBJ databases">
        <title>Genome sequenceing of Clostridium bovifaecis.</title>
        <authorList>
            <person name="Yao Y."/>
        </authorList>
    </citation>
    <scope>NUCLEOTIDE SEQUENCE [LARGE SCALE GENOMIC DNA]</scope>
    <source>
        <strain evidence="4 5">BXX</strain>
    </source>
</reference>
<dbReference type="InterPro" id="IPR032812">
    <property type="entry name" value="SbsA_Ig"/>
</dbReference>
<dbReference type="AlphaFoldDB" id="A0A6I6EJ70"/>
<evidence type="ECO:0000256" key="2">
    <source>
        <dbReference type="SAM" id="SignalP"/>
    </source>
</evidence>
<dbReference type="GO" id="GO:0004040">
    <property type="term" value="F:amidase activity"/>
    <property type="evidence" value="ECO:0007669"/>
    <property type="project" value="InterPro"/>
</dbReference>
<gene>
    <name evidence="4" type="ORF">GOM49_00830</name>
</gene>
<protein>
    <submittedName>
        <fullName evidence="4">Beta-N-acetylglucosaminidase</fullName>
    </submittedName>
</protein>
<evidence type="ECO:0000256" key="1">
    <source>
        <dbReference type="ARBA" id="ARBA00022729"/>
    </source>
</evidence>
<evidence type="ECO:0000313" key="4">
    <source>
        <dbReference type="EMBL" id="QGU93862.1"/>
    </source>
</evidence>
<feature type="domain" description="Mannosyl-glycoprotein endo-beta-N-acetylglucosamidase-like" evidence="3">
    <location>
        <begin position="347"/>
        <end position="506"/>
    </location>
</feature>
<accession>A0A6I6EJ70</accession>